<proteinExistence type="predicted"/>
<dbReference type="GO" id="GO:0032259">
    <property type="term" value="P:methylation"/>
    <property type="evidence" value="ECO:0007669"/>
    <property type="project" value="UniProtKB-KW"/>
</dbReference>
<dbReference type="InterPro" id="IPR013217">
    <property type="entry name" value="Methyltransf_12"/>
</dbReference>
<organism evidence="2 3">
    <name type="scientific">Accumulibacter regalis</name>
    <dbReference type="NCBI Taxonomy" id="522306"/>
    <lineage>
        <taxon>Bacteria</taxon>
        <taxon>Pseudomonadati</taxon>
        <taxon>Pseudomonadota</taxon>
        <taxon>Betaproteobacteria</taxon>
        <taxon>Candidatus Accumulibacter</taxon>
    </lineage>
</organism>
<dbReference type="InterPro" id="IPR029063">
    <property type="entry name" value="SAM-dependent_MTases_sf"/>
</dbReference>
<feature type="domain" description="Methyltransferase type 12" evidence="1">
    <location>
        <begin position="31"/>
        <end position="120"/>
    </location>
</feature>
<protein>
    <submittedName>
        <fullName evidence="2">Methyltransferase domain protein</fullName>
    </submittedName>
</protein>
<keyword evidence="2" id="KW-0489">Methyltransferase</keyword>
<dbReference type="eggNOG" id="COG2226">
    <property type="taxonomic scope" value="Bacteria"/>
</dbReference>
<comment type="caution">
    <text evidence="2">The sequence shown here is derived from an EMBL/GenBank/DDBJ whole genome shotgun (WGS) entry which is preliminary data.</text>
</comment>
<sequence length="215" mass="22918">MALPGIEQAQLLSDIFADALAKFSPCSVAVIGCAGGNGFDRIPPAVSRVVGVDLNPLFVAETEARFRDRIEHLELIAGDIQSPEILFSPVDLIFLGLVLEYVDVDPVVAKMLSMLTPRGHMVTVLQLPSVGHQQVSPSPFKKVSPVGEVMHLVSPTRLQDSVETRGYIQLESRNLVSQGGKPFEVQTFGTIAAPDDGCLAALLSPLNSGENSADS</sequence>
<dbReference type="GO" id="GO:0008168">
    <property type="term" value="F:methyltransferase activity"/>
    <property type="evidence" value="ECO:0007669"/>
    <property type="project" value="UniProtKB-KW"/>
</dbReference>
<reference evidence="2" key="1">
    <citation type="submission" date="2014-02" db="EMBL/GenBank/DDBJ databases">
        <title>Expanding our view of genomic diversity in Candidatus Accumulibacter clades.</title>
        <authorList>
            <person name="Skennerton C.T."/>
            <person name="Barr J.J."/>
            <person name="Slater F.R."/>
            <person name="Bond P.L."/>
            <person name="Tyson G.W."/>
        </authorList>
    </citation>
    <scope>NUCLEOTIDE SEQUENCE [LARGE SCALE GENOMIC DNA]</scope>
</reference>
<dbReference type="Pfam" id="PF08242">
    <property type="entry name" value="Methyltransf_12"/>
    <property type="match status" value="1"/>
</dbReference>
<dbReference type="Gene3D" id="3.40.50.150">
    <property type="entry name" value="Vaccinia Virus protein VP39"/>
    <property type="match status" value="1"/>
</dbReference>
<evidence type="ECO:0000313" key="2">
    <source>
        <dbReference type="EMBL" id="EXI87733.1"/>
    </source>
</evidence>
<dbReference type="Proteomes" id="UP000022141">
    <property type="component" value="Unassembled WGS sequence"/>
</dbReference>
<dbReference type="EMBL" id="JEMY01000032">
    <property type="protein sequence ID" value="EXI87733.1"/>
    <property type="molecule type" value="Genomic_DNA"/>
</dbReference>
<accession>A0A011NYG4</accession>
<dbReference type="SUPFAM" id="SSF53335">
    <property type="entry name" value="S-adenosyl-L-methionine-dependent methyltransferases"/>
    <property type="match status" value="1"/>
</dbReference>
<dbReference type="AlphaFoldDB" id="A0A011NYG4"/>
<name>A0A011NYG4_ACCRE</name>
<dbReference type="STRING" id="1454004.AW11_02398"/>
<dbReference type="PANTHER" id="PTHR43861:SF1">
    <property type="entry name" value="TRANS-ACONITATE 2-METHYLTRANSFERASE"/>
    <property type="match status" value="1"/>
</dbReference>
<gene>
    <name evidence="2" type="ORF">AW11_02398</name>
</gene>
<keyword evidence="2" id="KW-0808">Transferase</keyword>
<keyword evidence="3" id="KW-1185">Reference proteome</keyword>
<dbReference type="PANTHER" id="PTHR43861">
    <property type="entry name" value="TRANS-ACONITATE 2-METHYLTRANSFERASE-RELATED"/>
    <property type="match status" value="1"/>
</dbReference>
<evidence type="ECO:0000259" key="1">
    <source>
        <dbReference type="Pfam" id="PF08242"/>
    </source>
</evidence>
<evidence type="ECO:0000313" key="3">
    <source>
        <dbReference type="Proteomes" id="UP000022141"/>
    </source>
</evidence>